<reference evidence="1" key="1">
    <citation type="submission" date="2021-02" db="EMBL/GenBank/DDBJ databases">
        <authorList>
            <consortium name="DOE Joint Genome Institute"/>
            <person name="Ahrendt S."/>
            <person name="Looney B.P."/>
            <person name="Miyauchi S."/>
            <person name="Morin E."/>
            <person name="Drula E."/>
            <person name="Courty P.E."/>
            <person name="Chicoki N."/>
            <person name="Fauchery L."/>
            <person name="Kohler A."/>
            <person name="Kuo A."/>
            <person name="Labutti K."/>
            <person name="Pangilinan J."/>
            <person name="Lipzen A."/>
            <person name="Riley R."/>
            <person name="Andreopoulos W."/>
            <person name="He G."/>
            <person name="Johnson J."/>
            <person name="Barry K.W."/>
            <person name="Grigoriev I.V."/>
            <person name="Nagy L."/>
            <person name="Hibbett D."/>
            <person name="Henrissat B."/>
            <person name="Matheny P.B."/>
            <person name="Labbe J."/>
            <person name="Martin F."/>
        </authorList>
    </citation>
    <scope>NUCLEOTIDE SEQUENCE</scope>
    <source>
        <strain evidence="1">EC-137</strain>
    </source>
</reference>
<name>A0ACB8QXF7_9AGAM</name>
<reference evidence="1" key="2">
    <citation type="journal article" date="2022" name="New Phytol.">
        <title>Evolutionary transition to the ectomycorrhizal habit in the genomes of a hyperdiverse lineage of mushroom-forming fungi.</title>
        <authorList>
            <person name="Looney B."/>
            <person name="Miyauchi S."/>
            <person name="Morin E."/>
            <person name="Drula E."/>
            <person name="Courty P.E."/>
            <person name="Kohler A."/>
            <person name="Kuo A."/>
            <person name="LaButti K."/>
            <person name="Pangilinan J."/>
            <person name="Lipzen A."/>
            <person name="Riley R."/>
            <person name="Andreopoulos W."/>
            <person name="He G."/>
            <person name="Johnson J."/>
            <person name="Nolan M."/>
            <person name="Tritt A."/>
            <person name="Barry K.W."/>
            <person name="Grigoriev I.V."/>
            <person name="Nagy L.G."/>
            <person name="Hibbett D."/>
            <person name="Henrissat B."/>
            <person name="Matheny P.B."/>
            <person name="Labbe J."/>
            <person name="Martin F.M."/>
        </authorList>
    </citation>
    <scope>NUCLEOTIDE SEQUENCE</scope>
    <source>
        <strain evidence="1">EC-137</strain>
    </source>
</reference>
<evidence type="ECO:0000313" key="1">
    <source>
        <dbReference type="EMBL" id="KAI0036514.1"/>
    </source>
</evidence>
<gene>
    <name evidence="1" type="ORF">K488DRAFT_67534</name>
</gene>
<proteinExistence type="predicted"/>
<sequence>MSAPAPAPAAGPAAASSSVDSRIVVLAPRADQARDLVARIKSLAGPAPSSSSIAHDDLVHWTISNKYYSAAVHFRLITLAECTASALAGVPALILVSPRGEPYAQHVLNIAHHVQAAEPEVVLAVATGTAPPHADDPPEGPDAFFAEHGFEFVDAERGLLSSTGDRDDDDDDDADDGIAGLERVIDALSTIMWPSMTRSAAMQRAPTLSQQIAMLDEADLDVLREHPGADDDALGAGMTEEDALAALVADQAVPLAPAHRRAVEMAALERWLVENEELHERELGIEQDQDRDGRDSEDRAARADPIWTPRTATPGPSGDTHHYHHAFDDDFSAFVSAPPAIAISTSPPHPQSPAHAAAPFDSPQLLRPVPTGGSFRSVSSFGTDEPLDDAQGWVALNDSALELGRFDEYEIDAAVRAHEGELDVRDARGAFDLVEVLGALASVRADVAGIGDESARRDAAAKFASEFVFGRMDGEA</sequence>
<dbReference type="Proteomes" id="UP000814128">
    <property type="component" value="Unassembled WGS sequence"/>
</dbReference>
<evidence type="ECO:0000313" key="2">
    <source>
        <dbReference type="Proteomes" id="UP000814128"/>
    </source>
</evidence>
<organism evidence="1 2">
    <name type="scientific">Vararia minispora EC-137</name>
    <dbReference type="NCBI Taxonomy" id="1314806"/>
    <lineage>
        <taxon>Eukaryota</taxon>
        <taxon>Fungi</taxon>
        <taxon>Dikarya</taxon>
        <taxon>Basidiomycota</taxon>
        <taxon>Agaricomycotina</taxon>
        <taxon>Agaricomycetes</taxon>
        <taxon>Russulales</taxon>
        <taxon>Lachnocladiaceae</taxon>
        <taxon>Vararia</taxon>
    </lineage>
</organism>
<accession>A0ACB8QXF7</accession>
<comment type="caution">
    <text evidence="1">The sequence shown here is derived from an EMBL/GenBank/DDBJ whole genome shotgun (WGS) entry which is preliminary data.</text>
</comment>
<dbReference type="EMBL" id="MU273470">
    <property type="protein sequence ID" value="KAI0036514.1"/>
    <property type="molecule type" value="Genomic_DNA"/>
</dbReference>
<keyword evidence="2" id="KW-1185">Reference proteome</keyword>
<protein>
    <submittedName>
        <fullName evidence="1">Uncharacterized protein</fullName>
    </submittedName>
</protein>